<dbReference type="InterPro" id="IPR001263">
    <property type="entry name" value="PI3K_accessory_dom"/>
</dbReference>
<keyword evidence="6 10" id="KW-0418">Kinase</keyword>
<dbReference type="Pfam" id="PF00613">
    <property type="entry name" value="PI3Ka"/>
    <property type="match status" value="1"/>
</dbReference>
<dbReference type="Gene3D" id="1.25.40.70">
    <property type="entry name" value="Phosphatidylinositol 3-kinase, accessory domain (PIK)"/>
    <property type="match status" value="1"/>
</dbReference>
<dbReference type="PANTHER" id="PTHR10048">
    <property type="entry name" value="PHOSPHATIDYLINOSITOL KINASE"/>
    <property type="match status" value="1"/>
</dbReference>
<evidence type="ECO:0000259" key="9">
    <source>
        <dbReference type="PROSITE" id="PS51545"/>
    </source>
</evidence>
<dbReference type="OrthoDB" id="10264149at2759"/>
<dbReference type="GeneID" id="66118287"/>
<keyword evidence="7" id="KW-0067">ATP-binding</keyword>
<dbReference type="InterPro" id="IPR042236">
    <property type="entry name" value="PI3K_accessory_sf"/>
</dbReference>
<dbReference type="GO" id="GO:0046854">
    <property type="term" value="P:phosphatidylinositol phosphate biosynthetic process"/>
    <property type="evidence" value="ECO:0007669"/>
    <property type="project" value="InterPro"/>
</dbReference>
<comment type="catalytic activity">
    <reaction evidence="1">
        <text>a 1,2-diacyl-sn-glycero-3-phospho-(1D-myo-inositol) + ATP = a 1,2-diacyl-sn-glycero-3-phospho-(1D-myo-inositol 4-phosphate) + ADP + H(+)</text>
        <dbReference type="Rhea" id="RHEA:19877"/>
        <dbReference type="ChEBI" id="CHEBI:15378"/>
        <dbReference type="ChEBI" id="CHEBI:30616"/>
        <dbReference type="ChEBI" id="CHEBI:57880"/>
        <dbReference type="ChEBI" id="CHEBI:58178"/>
        <dbReference type="ChEBI" id="CHEBI:456216"/>
        <dbReference type="EC" id="2.7.1.67"/>
    </reaction>
</comment>
<dbReference type="InterPro" id="IPR036940">
    <property type="entry name" value="PI3/4_kinase_cat_sf"/>
</dbReference>
<dbReference type="GO" id="GO:0004430">
    <property type="term" value="F:1-phosphatidylinositol 4-kinase activity"/>
    <property type="evidence" value="ECO:0007669"/>
    <property type="project" value="UniProtKB-EC"/>
</dbReference>
<dbReference type="InterPro" id="IPR016024">
    <property type="entry name" value="ARM-type_fold"/>
</dbReference>
<dbReference type="RefSeq" id="XP_043049749.1">
    <property type="nucleotide sequence ID" value="XM_043195576.1"/>
</dbReference>
<dbReference type="InterPro" id="IPR018936">
    <property type="entry name" value="PI3/4_kinase_CS"/>
</dbReference>
<dbReference type="GO" id="GO:0005737">
    <property type="term" value="C:cytoplasm"/>
    <property type="evidence" value="ECO:0007669"/>
    <property type="project" value="TreeGrafter"/>
</dbReference>
<dbReference type="FunFam" id="1.25.40.70:FF:000011">
    <property type="entry name" value="Phosphatidylinositol 4-kinase alpha"/>
    <property type="match status" value="1"/>
</dbReference>
<evidence type="ECO:0000256" key="4">
    <source>
        <dbReference type="ARBA" id="ARBA00022679"/>
    </source>
</evidence>
<dbReference type="GO" id="GO:0005524">
    <property type="term" value="F:ATP binding"/>
    <property type="evidence" value="ECO:0007669"/>
    <property type="project" value="UniProtKB-KW"/>
</dbReference>
<organism evidence="10 11">
    <name type="scientific">Scheffersomyces spartinae</name>
    <dbReference type="NCBI Taxonomy" id="45513"/>
    <lineage>
        <taxon>Eukaryota</taxon>
        <taxon>Fungi</taxon>
        <taxon>Dikarya</taxon>
        <taxon>Ascomycota</taxon>
        <taxon>Saccharomycotina</taxon>
        <taxon>Pichiomycetes</taxon>
        <taxon>Debaryomycetaceae</taxon>
        <taxon>Scheffersomyces</taxon>
    </lineage>
</organism>
<dbReference type="Gene3D" id="3.30.1010.10">
    <property type="entry name" value="Phosphatidylinositol 3-kinase Catalytic Subunit, Chain A, domain 4"/>
    <property type="match status" value="1"/>
</dbReference>
<keyword evidence="11" id="KW-1185">Reference proteome</keyword>
<feature type="domain" description="PIK helical" evidence="9">
    <location>
        <begin position="1375"/>
        <end position="1559"/>
    </location>
</feature>
<name>A0A9P7VA88_9ASCO</name>
<keyword evidence="4" id="KW-0808">Transferase</keyword>
<dbReference type="SUPFAM" id="SSF56112">
    <property type="entry name" value="Protein kinase-like (PK-like)"/>
    <property type="match status" value="1"/>
</dbReference>
<dbReference type="GO" id="GO:0048015">
    <property type="term" value="P:phosphatidylinositol-mediated signaling"/>
    <property type="evidence" value="ECO:0007669"/>
    <property type="project" value="TreeGrafter"/>
</dbReference>
<dbReference type="FunFam" id="3.30.1010.10:FF:000014">
    <property type="entry name" value="Phosphatidylinositol 4-kinase STT4"/>
    <property type="match status" value="1"/>
</dbReference>
<evidence type="ECO:0000313" key="10">
    <source>
        <dbReference type="EMBL" id="KAG7194202.1"/>
    </source>
</evidence>
<accession>A0A9P7VA88</accession>
<dbReference type="InterPro" id="IPR015433">
    <property type="entry name" value="PI3/4_kinase"/>
</dbReference>
<dbReference type="EC" id="2.7.1.67" evidence="3"/>
<dbReference type="PROSITE" id="PS00915">
    <property type="entry name" value="PI3_4_KINASE_1"/>
    <property type="match status" value="1"/>
</dbReference>
<dbReference type="SMART" id="SM00146">
    <property type="entry name" value="PI3Kc"/>
    <property type="match status" value="1"/>
</dbReference>
<evidence type="ECO:0000259" key="8">
    <source>
        <dbReference type="PROSITE" id="PS50290"/>
    </source>
</evidence>
<dbReference type="PANTHER" id="PTHR10048:SF15">
    <property type="entry name" value="PHOSPHATIDYLINOSITOL 4-KINASE ALPHA"/>
    <property type="match status" value="1"/>
</dbReference>
<evidence type="ECO:0000256" key="1">
    <source>
        <dbReference type="ARBA" id="ARBA00001686"/>
    </source>
</evidence>
<comment type="caution">
    <text evidence="10">The sequence shown here is derived from an EMBL/GenBank/DDBJ whole genome shotgun (WGS) entry which is preliminary data.</text>
</comment>
<evidence type="ECO:0000256" key="2">
    <source>
        <dbReference type="ARBA" id="ARBA00006209"/>
    </source>
</evidence>
<dbReference type="InterPro" id="IPR011009">
    <property type="entry name" value="Kinase-like_dom_sf"/>
</dbReference>
<dbReference type="Pfam" id="PF00454">
    <property type="entry name" value="PI3_PI4_kinase"/>
    <property type="match status" value="1"/>
</dbReference>
<evidence type="ECO:0000313" key="11">
    <source>
        <dbReference type="Proteomes" id="UP000790833"/>
    </source>
</evidence>
<evidence type="ECO:0000256" key="6">
    <source>
        <dbReference type="ARBA" id="ARBA00022777"/>
    </source>
</evidence>
<dbReference type="Gene3D" id="1.10.1070.11">
    <property type="entry name" value="Phosphatidylinositol 3-/4-kinase, catalytic domain"/>
    <property type="match status" value="1"/>
</dbReference>
<dbReference type="PROSITE" id="PS51545">
    <property type="entry name" value="PIK_HELICAL"/>
    <property type="match status" value="1"/>
</dbReference>
<evidence type="ECO:0000256" key="5">
    <source>
        <dbReference type="ARBA" id="ARBA00022741"/>
    </source>
</evidence>
<dbReference type="InterPro" id="IPR045495">
    <property type="entry name" value="PI4K_N"/>
</dbReference>
<evidence type="ECO:0000256" key="7">
    <source>
        <dbReference type="ARBA" id="ARBA00022840"/>
    </source>
</evidence>
<reference evidence="10" key="1">
    <citation type="submission" date="2021-03" db="EMBL/GenBank/DDBJ databases">
        <authorList>
            <person name="Palmer J.M."/>
        </authorList>
    </citation>
    <scope>NUCLEOTIDE SEQUENCE</scope>
    <source>
        <strain evidence="10">ARV_011</strain>
    </source>
</reference>
<gene>
    <name evidence="10" type="primary">STT4</name>
    <name evidence="10" type="ORF">KQ657_004913</name>
</gene>
<evidence type="ECO:0000256" key="3">
    <source>
        <dbReference type="ARBA" id="ARBA00012169"/>
    </source>
</evidence>
<comment type="similarity">
    <text evidence="2">Belongs to the PI3/PI4-kinase family. Type III PI4K subfamily.</text>
</comment>
<dbReference type="InterPro" id="IPR000403">
    <property type="entry name" value="PI3/4_kinase_cat_dom"/>
</dbReference>
<dbReference type="PROSITE" id="PS00916">
    <property type="entry name" value="PI3_4_KINASE_2"/>
    <property type="match status" value="1"/>
</dbReference>
<dbReference type="GO" id="GO:0005886">
    <property type="term" value="C:plasma membrane"/>
    <property type="evidence" value="ECO:0007669"/>
    <property type="project" value="TreeGrafter"/>
</dbReference>
<dbReference type="CDD" id="cd05167">
    <property type="entry name" value="PI4Kc_III_alpha"/>
    <property type="match status" value="1"/>
</dbReference>
<dbReference type="SUPFAM" id="SSF48371">
    <property type="entry name" value="ARM repeat"/>
    <property type="match status" value="1"/>
</dbReference>
<keyword evidence="5" id="KW-0547">Nucleotide-binding</keyword>
<dbReference type="FunFam" id="1.10.1070.11:FF:000022">
    <property type="entry name" value="Phosphatidylinositol 4-kinase stt4"/>
    <property type="match status" value="1"/>
</dbReference>
<dbReference type="Pfam" id="PF19274">
    <property type="entry name" value="PI4K_N"/>
    <property type="match status" value="1"/>
</dbReference>
<proteinExistence type="inferred from homology"/>
<dbReference type="EMBL" id="JAHMUF010000008">
    <property type="protein sequence ID" value="KAG7194202.1"/>
    <property type="molecule type" value="Genomic_DNA"/>
</dbReference>
<dbReference type="SMART" id="SM00145">
    <property type="entry name" value="PI3Ka"/>
    <property type="match status" value="1"/>
</dbReference>
<protein>
    <recommendedName>
        <fullName evidence="3">1-phosphatidylinositol 4-kinase</fullName>
        <ecNumber evidence="3">2.7.1.67</ecNumber>
    </recommendedName>
</protein>
<dbReference type="PROSITE" id="PS50290">
    <property type="entry name" value="PI3_4_KINASE_3"/>
    <property type="match status" value="1"/>
</dbReference>
<feature type="domain" description="PI3K/PI4K catalytic" evidence="8">
    <location>
        <begin position="1652"/>
        <end position="1915"/>
    </location>
</feature>
<sequence length="1931" mass="218502">MQVVSSLFLSSSTDTTTFQTSMDYFGVSRNTIRSEAYQRLAKLGTSHTQYGVDREFNKLLELTPKTGSMKLSKVPITLKEYEVLLALCKCTDSELGNVGQARVLAKRLRLYLLELPSQRFCTQVFSISPKLSPWTIIAEHLTVALINLGMTFDEICDEVLATFEQFNDIFFKADGDGLLLLLELSHYLTLIGLLEGLSLKAKLLVSSTRGFSIFRILDTCIDNFDFLNEVELYSNFIYNEPHDYNILLKRDILLDFSPIHYIKLLSQLMNSMINTILGNSKGVPTLEYLLEYAAKIVEDNSAPTLDLNTQEIEFIRSLLELAIQKTNFLDRGEPFIVYSTYNRLKAGYIAKSHNLQIIGCGTFTDNIPAKTARKVYNGCLEIKEVVLDDDLGLTTIQLGSLLVYKDESIGSFLTRTFTSLVGRSSISYIKRASHSVGLASKILSQDAVVTTIYALSNMLTTGSNYGAGRRRAQTGLSRFDSLSIKENGNNHLKNGGVGGVSREGSINGIVNSNFQTGAGAADTSGISFRSKGGGEWDDQDYQLISQNAIDSIIAITQACNDETVTTLTVTILSQKVIKADIDNCKILLSGLVNCAPYLPVKEFLILLKLLSKLSLDALDGKSENLLELIDARVELSILIKQKPDSPLYYALLKDILQGILNKGDVEVLEHHRSHNEIIEIGDQILLYLRPLAELLPNAHEDEEPLKITDPQIIDLFRNTWFNMAVHGYSMKSSNAQKYHRQLERIAYNSPPLASELSWNKTETSLELNTVLKRGSSNHNVKDHRHIIGDIFEISRTLSYPKLIFLSATVFVESLRVKSGDCSKILYYFSDPSVKISGVDKFIGPICFKIIKDYILYINYGGTNKFSAQNIANQLTTMLTLCCHNLEDLQDAAMQCCDLLINKIPSSLCHHKSLFTLFDLLTVLFDSVVDADENEYEPTCTFVTKTAGIRLLLSDSYSWRTETLNRFSEKAKHWVKLVLVKSNIDVKSLIQSYVSSLDRFQSMERIHFGVSFAISMAGEVGPADKELAGINRFTLQNFNTLAVFTTQLNWRSNFLTELMDKMPLYNEQDIEAACLSIREEAQSLLVDVQSNASSIPQQKIIDFLTKIAGLTLVSEKNNAELVRYLVDIPFKIFDSQILKAAIDIWLAVMKDRGNISILLISEVAKSWETSIELRQGLFSKDNDFKNPEFSKMEYSPSDMTSVTHKANNVSRSFEPHLQIIRLFSSSFEATLYQSDHLLKLFTRFVEVGMKNLRFASLHPFARLVRFELIRFAFNVLNYHIGMAYQTGSRSVKYLSELILDAQLSWFRRRAVYPFGSNVLRFKSDHKLLKDVARLTSVMSTFNSERLESKKILNMFFLDDEISIFDVWLSTLKPRETRGAYISSKISGNHISKAYAIDPILAVNLALRYKVKNLDELLKDLIRKNPLPAIFYPDAVQYFIGIDVGSTSPTHHLLYWEPLSPIDCITLFLPPFGSDPYVLQLTMRSLLHHDVNLTFFYVPQIVQSLRFDAKGYVERFIIETAKVSQLFAHQIIWNMLANSYKDDDANEPDKLKPVLDMIQDEMIKSFSDKDVDFYEKEFAFFNEVTSISGKLKPYIKKTKAEKKVKIDEEMALIDVLPGVYLPSNPDGVVVDINRKSGKPLQSHAKAPFLATFKIRKEVPAYNEKGQLFNMEIEKWQSAIFKVGDDCRQDVLALQLISVFRTIWADAGLDLYVFPYRVTATAPGCGVIDVLPNSVSRDMLGREAVNGLYEYFTSKFGPETSIEFQNARNNLVKSLAAYSIISYLLQFKDRHNGNIMYDDQGHILHIDFGFCFDIVPGGVKFEVAPFKLTREMIAVLGGSDQTQSFRWFEELCVKGYLACRPYMETIVRCVTPMLESGLPCFKDTTVKKLRQRFVPGKTEVEASMYFRSLIKKSMESFYTKGYDEFQRLTNGIPY</sequence>
<dbReference type="Proteomes" id="UP000790833">
    <property type="component" value="Unassembled WGS sequence"/>
</dbReference>